<keyword evidence="1" id="KW-1133">Transmembrane helix</keyword>
<gene>
    <name evidence="2" type="ORF">J0695_25360</name>
</gene>
<evidence type="ECO:0000256" key="1">
    <source>
        <dbReference type="SAM" id="Phobius"/>
    </source>
</evidence>
<organism evidence="2 3">
    <name type="scientific">Streptomyces beijiangensis</name>
    <dbReference type="NCBI Taxonomy" id="163361"/>
    <lineage>
        <taxon>Bacteria</taxon>
        <taxon>Bacillati</taxon>
        <taxon>Actinomycetota</taxon>
        <taxon>Actinomycetes</taxon>
        <taxon>Kitasatosporales</taxon>
        <taxon>Streptomycetaceae</taxon>
        <taxon>Streptomyces</taxon>
    </lineage>
</organism>
<dbReference type="Proteomes" id="UP000664167">
    <property type="component" value="Unassembled WGS sequence"/>
</dbReference>
<keyword evidence="3" id="KW-1185">Reference proteome</keyword>
<reference evidence="2" key="1">
    <citation type="submission" date="2021-03" db="EMBL/GenBank/DDBJ databases">
        <title>Streptomyces poriferae sp. nov., a novel marine sponge-derived Actinobacteria species with anti-MRSA activity.</title>
        <authorList>
            <person name="Sandoval-Powers M."/>
            <person name="Kralova S."/>
            <person name="Nguyen G.-S."/>
            <person name="Fawwal D."/>
            <person name="Degnes K."/>
            <person name="Klinkenberg G."/>
            <person name="Sletta H."/>
            <person name="Wentzel A."/>
            <person name="Liles M.R."/>
        </authorList>
    </citation>
    <scope>NUCLEOTIDE SEQUENCE</scope>
    <source>
        <strain evidence="2">DSM 41794</strain>
    </source>
</reference>
<feature type="transmembrane region" description="Helical" evidence="1">
    <location>
        <begin position="120"/>
        <end position="141"/>
    </location>
</feature>
<feature type="transmembrane region" description="Helical" evidence="1">
    <location>
        <begin position="55"/>
        <end position="77"/>
    </location>
</feature>
<feature type="transmembrane region" description="Helical" evidence="1">
    <location>
        <begin position="89"/>
        <end position="108"/>
    </location>
</feature>
<keyword evidence="1" id="KW-0472">Membrane</keyword>
<evidence type="ECO:0000313" key="3">
    <source>
        <dbReference type="Proteomes" id="UP000664167"/>
    </source>
</evidence>
<evidence type="ECO:0000313" key="2">
    <source>
        <dbReference type="EMBL" id="MBO0515099.1"/>
    </source>
</evidence>
<protein>
    <submittedName>
        <fullName evidence="2">DUF1648 domain-containing protein</fullName>
    </submittedName>
</protein>
<keyword evidence="1" id="KW-0812">Transmembrane</keyword>
<name>A0A939FB94_9ACTN</name>
<feature type="transmembrane region" description="Helical" evidence="1">
    <location>
        <begin position="201"/>
        <end position="220"/>
    </location>
</feature>
<accession>A0A939FB94</accession>
<dbReference type="AlphaFoldDB" id="A0A939FB94"/>
<proteinExistence type="predicted"/>
<comment type="caution">
    <text evidence="2">The sequence shown here is derived from an EMBL/GenBank/DDBJ whole genome shotgun (WGS) entry which is preliminary data.</text>
</comment>
<sequence>MKHARTRLPAVVALPFLLALVLDLVFYAALRDRLPTRLATHFTGTGTADGHTGQTAFVLAVSAALVLLGALWAAATLRPGRPAGGARTLAGSAWGTAAFLGFLTAATLRANLRTLARLPLWQLAEAAGVAAVAAGIGLLLVRYVPKPDPEPSTGLPRARVELADGEVAGWARRVDSWWVLAGAATLLAAGVVVWAVLGRVFAVPALAIGFLTLLFARPYVTVDRRGVAVTTGWLPWPRIRVPLSRIGGASHRNVDALMDFGGWGHRVRPGATGIILRSGDALVVRRTGGREFVVTVDGAAEAAALLNTLAERDRGQASR</sequence>
<feature type="transmembrane region" description="Helical" evidence="1">
    <location>
        <begin position="177"/>
        <end position="195"/>
    </location>
</feature>
<dbReference type="RefSeq" id="WP_206965617.1">
    <property type="nucleotide sequence ID" value="NZ_BAAAJJ010000001.1"/>
</dbReference>
<dbReference type="EMBL" id="JAFLRJ010000256">
    <property type="protein sequence ID" value="MBO0515099.1"/>
    <property type="molecule type" value="Genomic_DNA"/>
</dbReference>